<proteinExistence type="predicted"/>
<dbReference type="EMBL" id="JBBPBM010000804">
    <property type="protein sequence ID" value="KAK8491127.1"/>
    <property type="molecule type" value="Genomic_DNA"/>
</dbReference>
<reference evidence="3 4" key="1">
    <citation type="journal article" date="2024" name="G3 (Bethesda)">
        <title>Genome assembly of Hibiscus sabdariffa L. provides insights into metabolisms of medicinal natural products.</title>
        <authorList>
            <person name="Kim T."/>
        </authorList>
    </citation>
    <scope>NUCLEOTIDE SEQUENCE [LARGE SCALE GENOMIC DNA]</scope>
    <source>
        <strain evidence="3">TK-2024</strain>
        <tissue evidence="3">Old leaves</tissue>
    </source>
</reference>
<evidence type="ECO:0000256" key="1">
    <source>
        <dbReference type="SAM" id="MobiDB-lite"/>
    </source>
</evidence>
<comment type="caution">
    <text evidence="3">The sequence shown here is derived from an EMBL/GenBank/DDBJ whole genome shotgun (WGS) entry which is preliminary data.</text>
</comment>
<evidence type="ECO:0000313" key="2">
    <source>
        <dbReference type="EMBL" id="KAK8491127.1"/>
    </source>
</evidence>
<organism evidence="3 4">
    <name type="scientific">Hibiscus sabdariffa</name>
    <name type="common">roselle</name>
    <dbReference type="NCBI Taxonomy" id="183260"/>
    <lineage>
        <taxon>Eukaryota</taxon>
        <taxon>Viridiplantae</taxon>
        <taxon>Streptophyta</taxon>
        <taxon>Embryophyta</taxon>
        <taxon>Tracheophyta</taxon>
        <taxon>Spermatophyta</taxon>
        <taxon>Magnoliopsida</taxon>
        <taxon>eudicotyledons</taxon>
        <taxon>Gunneridae</taxon>
        <taxon>Pentapetalae</taxon>
        <taxon>rosids</taxon>
        <taxon>malvids</taxon>
        <taxon>Malvales</taxon>
        <taxon>Malvaceae</taxon>
        <taxon>Malvoideae</taxon>
        <taxon>Hibiscus</taxon>
    </lineage>
</organism>
<dbReference type="EMBL" id="JBBPBM010000070">
    <property type="protein sequence ID" value="KAK8513071.1"/>
    <property type="molecule type" value="Genomic_DNA"/>
</dbReference>
<dbReference type="Proteomes" id="UP001472677">
    <property type="component" value="Unassembled WGS sequence"/>
</dbReference>
<evidence type="ECO:0000313" key="4">
    <source>
        <dbReference type="Proteomes" id="UP001472677"/>
    </source>
</evidence>
<name>A0ABR2C173_9ROSI</name>
<protein>
    <submittedName>
        <fullName evidence="3">Uncharacterized protein</fullName>
    </submittedName>
</protein>
<keyword evidence="4" id="KW-1185">Reference proteome</keyword>
<gene>
    <name evidence="2" type="ORF">V6N12_000591</name>
    <name evidence="3" type="ORF">V6N12_037563</name>
</gene>
<evidence type="ECO:0000313" key="3">
    <source>
        <dbReference type="EMBL" id="KAK8513071.1"/>
    </source>
</evidence>
<sequence length="116" mass="12173">MGLIIGGGELFVGVANEVELVDESNKSTADEGFDPVDPLVCPGFPSFPFLGSTVVAYTVYTNPNAITILKTKMLDTPTTDDNAKASTACVRDQDVSMHPGEATSSNKSESKAMQLG</sequence>
<accession>A0ABR2C173</accession>
<feature type="region of interest" description="Disordered" evidence="1">
    <location>
        <begin position="90"/>
        <end position="116"/>
    </location>
</feature>